<dbReference type="InterPro" id="IPR004367">
    <property type="entry name" value="Cyclin_C-dom"/>
</dbReference>
<dbReference type="InterPro" id="IPR001611">
    <property type="entry name" value="Leu-rich_rpt"/>
</dbReference>
<feature type="compositionally biased region" description="Polar residues" evidence="3">
    <location>
        <begin position="1"/>
        <end position="18"/>
    </location>
</feature>
<feature type="domain" description="Cyclin-like" evidence="4">
    <location>
        <begin position="587"/>
        <end position="676"/>
    </location>
</feature>
<keyword evidence="1 2" id="KW-0195">Cyclin</keyword>
<reference evidence="6" key="1">
    <citation type="submission" date="2021-01" db="EMBL/GenBank/DDBJ databases">
        <authorList>
            <person name="Corre E."/>
            <person name="Pelletier E."/>
            <person name="Niang G."/>
            <person name="Scheremetjew M."/>
            <person name="Finn R."/>
            <person name="Kale V."/>
            <person name="Holt S."/>
            <person name="Cochrane G."/>
            <person name="Meng A."/>
            <person name="Brown T."/>
            <person name="Cohen L."/>
        </authorList>
    </citation>
    <scope>NUCLEOTIDE SEQUENCE</scope>
    <source>
        <strain evidence="6">RCC3387</strain>
    </source>
</reference>
<dbReference type="Gene3D" id="3.80.10.10">
    <property type="entry name" value="Ribonuclease Inhibitor"/>
    <property type="match status" value="1"/>
</dbReference>
<dbReference type="InterPro" id="IPR039361">
    <property type="entry name" value="Cyclin"/>
</dbReference>
<dbReference type="EMBL" id="HBGW01064417">
    <property type="protein sequence ID" value="CAD9610590.1"/>
    <property type="molecule type" value="Transcribed_RNA"/>
</dbReference>
<evidence type="ECO:0000259" key="5">
    <source>
        <dbReference type="SMART" id="SM01332"/>
    </source>
</evidence>
<feature type="region of interest" description="Disordered" evidence="3">
    <location>
        <begin position="1"/>
        <end position="21"/>
    </location>
</feature>
<accession>A0A7S2PNX1</accession>
<protein>
    <recommendedName>
        <fullName evidence="7">Cyclin-F</fullName>
    </recommendedName>
</protein>
<sequence length="725" mass="75730">MFVSSPTSADATNLSDQAKASAGRTLVRLALEMSDDCRPPAASGASSSACASGAPQAAASSSSSSSHGPPHAPHMRSLSHHAAPQSPTYFVAPQSPSHFAAPQSPSHLAAALAASGRPAAQATEGAPSRTYWRMTSSPSTYDGTPASRRGSVAVQVAPISPTAASKHPSGAYGSKSNGFGQIGSPCAGQRGTVFFPLGAPAAQLQPLAPQPAQRIQAACVSGGATAAPIGFLSALPLAAPQACSAAANEPSTPGAGGRFRGTAAGTGCQVTPARLLPGKASQGSAICKGIGLKELPREILQDIMDLLPAFGARARLCAICRLARCLEWRLAPPLRLEEEQSALGLGDIGARAVARAFLSPQNGGLGELCLGANRIGDAGAKAVASVLSSPGSALRRLSLRDNCIGDSGALALAAALTSNVMLEELDLWGNPISDAGKHAVLASAKCEVFLELDRTSRPRFVTGNTSVNAKMRAILFDWISQVHTGVNAPVALEGAPDPQDMLFRTLSHVDAYLALRPVPRSELQLTGVACTLAAAGLDGGNTAEDTELATWLAFVTDGACTADEVRSTAREVHQVLGFKLHQPTAYTFLRRYLRRTGWTEESFSLANYLIELTAIDASFLEIRPQAVAAAAAVLSRQYLSQGISVRHMPRWRAKLLRCAHVDLHEELAPCIAAMARLHAAQHRRANMFVNKKYEWARLHMVAKITPNPPADAAFYVSYLKVDVAP</sequence>
<dbReference type="AlphaFoldDB" id="A0A7S2PNX1"/>
<evidence type="ECO:0000256" key="2">
    <source>
        <dbReference type="RuleBase" id="RU000383"/>
    </source>
</evidence>
<dbReference type="SMART" id="SM01332">
    <property type="entry name" value="Cyclin_C"/>
    <property type="match status" value="1"/>
</dbReference>
<evidence type="ECO:0008006" key="7">
    <source>
        <dbReference type="Google" id="ProtNLM"/>
    </source>
</evidence>
<dbReference type="InterPro" id="IPR006671">
    <property type="entry name" value="Cyclin_N"/>
</dbReference>
<dbReference type="InterPro" id="IPR013763">
    <property type="entry name" value="Cyclin-like_dom"/>
</dbReference>
<evidence type="ECO:0000313" key="6">
    <source>
        <dbReference type="EMBL" id="CAD9610590.1"/>
    </source>
</evidence>
<dbReference type="PANTHER" id="PTHR10177">
    <property type="entry name" value="CYCLINS"/>
    <property type="match status" value="1"/>
</dbReference>
<dbReference type="InterPro" id="IPR032675">
    <property type="entry name" value="LRR_dom_sf"/>
</dbReference>
<dbReference type="Gene3D" id="1.10.472.10">
    <property type="entry name" value="Cyclin-like"/>
    <property type="match status" value="2"/>
</dbReference>
<dbReference type="CDD" id="cd20537">
    <property type="entry name" value="CYCLIN_CCNO-like_rpt2"/>
    <property type="match status" value="1"/>
</dbReference>
<name>A0A7S2PNX1_9DINO</name>
<dbReference type="SMART" id="SM00385">
    <property type="entry name" value="CYCLIN"/>
    <property type="match status" value="2"/>
</dbReference>
<proteinExistence type="inferred from homology"/>
<dbReference type="Pfam" id="PF13516">
    <property type="entry name" value="LRR_6"/>
    <property type="match status" value="2"/>
</dbReference>
<feature type="domain" description="Cyclin C-terminal" evidence="5">
    <location>
        <begin position="583"/>
        <end position="707"/>
    </location>
</feature>
<gene>
    <name evidence="6" type="ORF">BRAN1462_LOCUS41100</name>
</gene>
<dbReference type="SUPFAM" id="SSF52047">
    <property type="entry name" value="RNI-like"/>
    <property type="match status" value="1"/>
</dbReference>
<organism evidence="6">
    <name type="scientific">Zooxanthella nutricula</name>
    <dbReference type="NCBI Taxonomy" id="1333877"/>
    <lineage>
        <taxon>Eukaryota</taxon>
        <taxon>Sar</taxon>
        <taxon>Alveolata</taxon>
        <taxon>Dinophyceae</taxon>
        <taxon>Peridiniales</taxon>
        <taxon>Peridiniales incertae sedis</taxon>
        <taxon>Zooxanthella</taxon>
    </lineage>
</organism>
<feature type="compositionally biased region" description="Polar residues" evidence="3">
    <location>
        <begin position="133"/>
        <end position="142"/>
    </location>
</feature>
<evidence type="ECO:0000256" key="3">
    <source>
        <dbReference type="SAM" id="MobiDB-lite"/>
    </source>
</evidence>
<feature type="compositionally biased region" description="Low complexity" evidence="3">
    <location>
        <begin position="39"/>
        <end position="69"/>
    </location>
</feature>
<comment type="similarity">
    <text evidence="2">Belongs to the cyclin family.</text>
</comment>
<feature type="region of interest" description="Disordered" evidence="3">
    <location>
        <begin position="36"/>
        <end position="150"/>
    </location>
</feature>
<dbReference type="Pfam" id="PF02984">
    <property type="entry name" value="Cyclin_C"/>
    <property type="match status" value="1"/>
</dbReference>
<dbReference type="SMART" id="SM00368">
    <property type="entry name" value="LRR_RI"/>
    <property type="match status" value="3"/>
</dbReference>
<evidence type="ECO:0000259" key="4">
    <source>
        <dbReference type="SMART" id="SM00385"/>
    </source>
</evidence>
<feature type="compositionally biased region" description="Low complexity" evidence="3">
    <location>
        <begin position="100"/>
        <end position="122"/>
    </location>
</feature>
<dbReference type="InterPro" id="IPR036915">
    <property type="entry name" value="Cyclin-like_sf"/>
</dbReference>
<evidence type="ECO:0000256" key="1">
    <source>
        <dbReference type="ARBA" id="ARBA00023127"/>
    </source>
</evidence>
<feature type="domain" description="Cyclin-like" evidence="4">
    <location>
        <begin position="477"/>
        <end position="574"/>
    </location>
</feature>
<dbReference type="Pfam" id="PF00134">
    <property type="entry name" value="Cyclin_N"/>
    <property type="match status" value="1"/>
</dbReference>
<dbReference type="SUPFAM" id="SSF47954">
    <property type="entry name" value="Cyclin-like"/>
    <property type="match status" value="2"/>
</dbReference>